<dbReference type="RefSeq" id="WP_051379031.1">
    <property type="nucleotide sequence ID" value="NZ_KI519499.1"/>
</dbReference>
<feature type="transmembrane region" description="Helical" evidence="1">
    <location>
        <begin position="137"/>
        <end position="159"/>
    </location>
</feature>
<reference evidence="3" key="1">
    <citation type="submission" date="2025-08" db="UniProtKB">
        <authorList>
            <consortium name="RefSeq"/>
        </authorList>
    </citation>
    <scope>IDENTIFICATION</scope>
</reference>
<feature type="transmembrane region" description="Helical" evidence="1">
    <location>
        <begin position="63"/>
        <end position="83"/>
    </location>
</feature>
<dbReference type="InterPro" id="IPR018719">
    <property type="entry name" value="DUF2243_membrane"/>
</dbReference>
<keyword evidence="1" id="KW-0472">Membrane</keyword>
<dbReference type="Pfam" id="PF10002">
    <property type="entry name" value="DUF2243"/>
    <property type="match status" value="1"/>
</dbReference>
<accession>A0A9U5C5N2</accession>
<proteinExistence type="predicted"/>
<dbReference type="AlphaFoldDB" id="A0A9U5C5N2"/>
<keyword evidence="1" id="KW-0812">Transmembrane</keyword>
<dbReference type="Proteomes" id="UP000675920">
    <property type="component" value="Unplaced"/>
</dbReference>
<keyword evidence="1" id="KW-1133">Transmembrane helix</keyword>
<feature type="transmembrane region" description="Helical" evidence="1">
    <location>
        <begin position="104"/>
        <end position="125"/>
    </location>
</feature>
<keyword evidence="2" id="KW-1185">Reference proteome</keyword>
<organism evidence="2 3">
    <name type="scientific">Derxia gummosa DSM 723</name>
    <dbReference type="NCBI Taxonomy" id="1121388"/>
    <lineage>
        <taxon>Bacteria</taxon>
        <taxon>Pseudomonadati</taxon>
        <taxon>Pseudomonadota</taxon>
        <taxon>Betaproteobacteria</taxon>
        <taxon>Burkholderiales</taxon>
        <taxon>Alcaligenaceae</taxon>
        <taxon>Derxia</taxon>
    </lineage>
</organism>
<evidence type="ECO:0000256" key="1">
    <source>
        <dbReference type="SAM" id="Phobius"/>
    </source>
</evidence>
<feature type="transmembrane region" description="Helical" evidence="1">
    <location>
        <begin position="22"/>
        <end position="43"/>
    </location>
</feature>
<evidence type="ECO:0000313" key="2">
    <source>
        <dbReference type="Proteomes" id="UP000675920"/>
    </source>
</evidence>
<name>A0A9U5C5N2_9BURK</name>
<sequence length="357" mass="37690">MDVSQPFDFAAAARRDRRLARAVAMLGFALGGFFDGILLHQVLQWHHLLSGLRGAPWADLRVQVAADGLFHAAMYAIALAGLWKLWRLRTVTIAPGARERTAGAALAGFGLWHVVDGVLSHWVLGLHRVRMDVPDPLFWDVLWLVAFGLAPLFAGMALLRAAEPGSRPPYPGWQTLRARRGNGSGARWLVLAVTLAGLAAARGPGDGAFGETPNDLFEAASAATMTERLLAAPHRVLRGADEVLDAEEEEEAAPDDRVPDADAGLRSARGPMAPAAAPTQALLVVLRPGITPGRWLDALAALGGRVRWADASGAVWAVELPTAVGTLDLVARGALVTSRAGALAGCLGWTRAEAPGV</sequence>
<evidence type="ECO:0000313" key="3">
    <source>
        <dbReference type="RefSeq" id="WP_051379031.1"/>
    </source>
</evidence>
<protein>
    <submittedName>
        <fullName evidence="3">DUF2243 domain-containing protein</fullName>
    </submittedName>
</protein>